<keyword evidence="1" id="KW-1133">Transmembrane helix</keyword>
<dbReference type="EMBL" id="JAFNLL010000012">
    <property type="protein sequence ID" value="MBO1267708.1"/>
    <property type="molecule type" value="Genomic_DNA"/>
</dbReference>
<proteinExistence type="predicted"/>
<reference evidence="2" key="1">
    <citation type="submission" date="2021-03" db="EMBL/GenBank/DDBJ databases">
        <title>A new species, PO-11, isolated from a karst cave deposit.</title>
        <authorList>
            <person name="Zhaoxiaoyong W."/>
        </authorList>
    </citation>
    <scope>NUCLEOTIDE SEQUENCE</scope>
    <source>
        <strain evidence="2">PO-11</strain>
    </source>
</reference>
<keyword evidence="1" id="KW-0812">Transmembrane</keyword>
<name>A0A939HG62_9MICC</name>
<dbReference type="RefSeq" id="WP_207615506.1">
    <property type="nucleotide sequence ID" value="NZ_JAFNLL010000012.1"/>
</dbReference>
<feature type="transmembrane region" description="Helical" evidence="1">
    <location>
        <begin position="90"/>
        <end position="116"/>
    </location>
</feature>
<dbReference type="Proteomes" id="UP000664164">
    <property type="component" value="Unassembled WGS sequence"/>
</dbReference>
<accession>A0A939HG62</accession>
<sequence length="402" mass="42303">MIRRLLKENLISQNLLKAGMAASWIVAGRVMGLAWTTAMIVSLGISDYGRYAMALSFAAIIAAPLDNPFLVRSLRSSDALFRAERTGRALLGIGLFLAGLLAYGQFFVAGFALMVAGGEIAFNAFKSEALRNGHPNIIMRWDVVRQAASVAGAAAVVYLVPGRNLELVCLAYLAPYLVVVALAGFSARQSRPGFPGRFKEWALLWSDALIVALHIQGDILLLGLLTDSTVAGYYSVASVVVMAVASFGQMYAHTFHEPLRMAGGHPAAGPRARSIVILSGLFGLMVLLAGLALLATGIAPDVATALIILSAFTVLRCVTLVMTTVLYVQNRDGHRVVGGGLAAFVKLGLIAALAPLGAAGASLAAVAGEAVLAAWFGWAANKDLERLTPLEVELETVKESTP</sequence>
<comment type="caution">
    <text evidence="2">The sequence shown here is derived from an EMBL/GenBank/DDBJ whole genome shotgun (WGS) entry which is preliminary data.</text>
</comment>
<gene>
    <name evidence="2" type="ORF">J1902_06885</name>
</gene>
<evidence type="ECO:0000313" key="3">
    <source>
        <dbReference type="Proteomes" id="UP000664164"/>
    </source>
</evidence>
<feature type="transmembrane region" description="Helical" evidence="1">
    <location>
        <begin position="231"/>
        <end position="254"/>
    </location>
</feature>
<keyword evidence="1" id="KW-0472">Membrane</keyword>
<feature type="transmembrane region" description="Helical" evidence="1">
    <location>
        <begin position="21"/>
        <end position="45"/>
    </location>
</feature>
<organism evidence="2 3">
    <name type="scientific">Arthrobacter cavernae</name>
    <dbReference type="NCBI Taxonomy" id="2817681"/>
    <lineage>
        <taxon>Bacteria</taxon>
        <taxon>Bacillati</taxon>
        <taxon>Actinomycetota</taxon>
        <taxon>Actinomycetes</taxon>
        <taxon>Micrococcales</taxon>
        <taxon>Micrococcaceae</taxon>
        <taxon>Arthrobacter</taxon>
    </lineage>
</organism>
<feature type="transmembrane region" description="Helical" evidence="1">
    <location>
        <begin position="275"/>
        <end position="299"/>
    </location>
</feature>
<evidence type="ECO:0000256" key="1">
    <source>
        <dbReference type="SAM" id="Phobius"/>
    </source>
</evidence>
<evidence type="ECO:0000313" key="2">
    <source>
        <dbReference type="EMBL" id="MBO1267708.1"/>
    </source>
</evidence>
<dbReference type="AlphaFoldDB" id="A0A939HG62"/>
<feature type="transmembrane region" description="Helical" evidence="1">
    <location>
        <begin position="360"/>
        <end position="380"/>
    </location>
</feature>
<protein>
    <submittedName>
        <fullName evidence="2">Polysaccharide biosynthesis C-terminal domain-containing protein</fullName>
    </submittedName>
</protein>
<feature type="transmembrane region" description="Helical" evidence="1">
    <location>
        <begin position="305"/>
        <end position="328"/>
    </location>
</feature>
<feature type="transmembrane region" description="Helical" evidence="1">
    <location>
        <begin position="51"/>
        <end position="70"/>
    </location>
</feature>
<feature type="transmembrane region" description="Helical" evidence="1">
    <location>
        <begin position="208"/>
        <end position="225"/>
    </location>
</feature>
<feature type="transmembrane region" description="Helical" evidence="1">
    <location>
        <begin position="165"/>
        <end position="187"/>
    </location>
</feature>
<keyword evidence="3" id="KW-1185">Reference proteome</keyword>